<dbReference type="OrthoDB" id="26970at2759"/>
<accession>A0A1L9WY08</accession>
<keyword evidence="4" id="KW-1185">Reference proteome</keyword>
<dbReference type="Pfam" id="PF05327">
    <property type="entry name" value="RRN3"/>
    <property type="match status" value="1"/>
</dbReference>
<feature type="region of interest" description="Disordered" evidence="2">
    <location>
        <begin position="1"/>
        <end position="70"/>
    </location>
</feature>
<comment type="similarity">
    <text evidence="1">Belongs to the RRN3 family.</text>
</comment>
<feature type="compositionally biased region" description="Low complexity" evidence="2">
    <location>
        <begin position="51"/>
        <end position="60"/>
    </location>
</feature>
<organism evidence="3 4">
    <name type="scientific">Aspergillus aculeatus (strain ATCC 16872 / CBS 172.66 / WB 5094)</name>
    <dbReference type="NCBI Taxonomy" id="690307"/>
    <lineage>
        <taxon>Eukaryota</taxon>
        <taxon>Fungi</taxon>
        <taxon>Dikarya</taxon>
        <taxon>Ascomycota</taxon>
        <taxon>Pezizomycotina</taxon>
        <taxon>Eurotiomycetes</taxon>
        <taxon>Eurotiomycetidae</taxon>
        <taxon>Eurotiales</taxon>
        <taxon>Aspergillaceae</taxon>
        <taxon>Aspergillus</taxon>
        <taxon>Aspergillus subgen. Circumdati</taxon>
    </lineage>
</organism>
<reference evidence="4" key="1">
    <citation type="journal article" date="2017" name="Genome Biol.">
        <title>Comparative genomics reveals high biological diversity and specific adaptations in the industrially and medically important fungal genus Aspergillus.</title>
        <authorList>
            <person name="de Vries R.P."/>
            <person name="Riley R."/>
            <person name="Wiebenga A."/>
            <person name="Aguilar-Osorio G."/>
            <person name="Amillis S."/>
            <person name="Uchima C.A."/>
            <person name="Anderluh G."/>
            <person name="Asadollahi M."/>
            <person name="Askin M."/>
            <person name="Barry K."/>
            <person name="Battaglia E."/>
            <person name="Bayram O."/>
            <person name="Benocci T."/>
            <person name="Braus-Stromeyer S.A."/>
            <person name="Caldana C."/>
            <person name="Canovas D."/>
            <person name="Cerqueira G.C."/>
            <person name="Chen F."/>
            <person name="Chen W."/>
            <person name="Choi C."/>
            <person name="Clum A."/>
            <person name="Dos Santos R.A."/>
            <person name="Damasio A.R."/>
            <person name="Diallinas G."/>
            <person name="Emri T."/>
            <person name="Fekete E."/>
            <person name="Flipphi M."/>
            <person name="Freyberg S."/>
            <person name="Gallo A."/>
            <person name="Gournas C."/>
            <person name="Habgood R."/>
            <person name="Hainaut M."/>
            <person name="Harispe M.L."/>
            <person name="Henrissat B."/>
            <person name="Hilden K.S."/>
            <person name="Hope R."/>
            <person name="Hossain A."/>
            <person name="Karabika E."/>
            <person name="Karaffa L."/>
            <person name="Karanyi Z."/>
            <person name="Krasevec N."/>
            <person name="Kuo A."/>
            <person name="Kusch H."/>
            <person name="LaButti K."/>
            <person name="Lagendijk E.L."/>
            <person name="Lapidus A."/>
            <person name="Levasseur A."/>
            <person name="Lindquist E."/>
            <person name="Lipzen A."/>
            <person name="Logrieco A.F."/>
            <person name="MacCabe A."/>
            <person name="Maekelae M.R."/>
            <person name="Malavazi I."/>
            <person name="Melin P."/>
            <person name="Meyer V."/>
            <person name="Mielnichuk N."/>
            <person name="Miskei M."/>
            <person name="Molnar A.P."/>
            <person name="Mule G."/>
            <person name="Ngan C.Y."/>
            <person name="Orejas M."/>
            <person name="Orosz E."/>
            <person name="Ouedraogo J.P."/>
            <person name="Overkamp K.M."/>
            <person name="Park H.-S."/>
            <person name="Perrone G."/>
            <person name="Piumi F."/>
            <person name="Punt P.J."/>
            <person name="Ram A.F."/>
            <person name="Ramon A."/>
            <person name="Rauscher S."/>
            <person name="Record E."/>
            <person name="Riano-Pachon D.M."/>
            <person name="Robert V."/>
            <person name="Roehrig J."/>
            <person name="Ruller R."/>
            <person name="Salamov A."/>
            <person name="Salih N.S."/>
            <person name="Samson R.A."/>
            <person name="Sandor E."/>
            <person name="Sanguinetti M."/>
            <person name="Schuetze T."/>
            <person name="Sepcic K."/>
            <person name="Shelest E."/>
            <person name="Sherlock G."/>
            <person name="Sophianopoulou V."/>
            <person name="Squina F.M."/>
            <person name="Sun H."/>
            <person name="Susca A."/>
            <person name="Todd R.B."/>
            <person name="Tsang A."/>
            <person name="Unkles S.E."/>
            <person name="van de Wiele N."/>
            <person name="van Rossen-Uffink D."/>
            <person name="Oliveira J.V."/>
            <person name="Vesth T.C."/>
            <person name="Visser J."/>
            <person name="Yu J.-H."/>
            <person name="Zhou M."/>
            <person name="Andersen M.R."/>
            <person name="Archer D.B."/>
            <person name="Baker S.E."/>
            <person name="Benoit I."/>
            <person name="Brakhage A.A."/>
            <person name="Braus G.H."/>
            <person name="Fischer R."/>
            <person name="Frisvad J.C."/>
            <person name="Goldman G.H."/>
            <person name="Houbraken J."/>
            <person name="Oakley B."/>
            <person name="Pocsi I."/>
            <person name="Scazzocchio C."/>
            <person name="Seiboth B."/>
            <person name="vanKuyk P.A."/>
            <person name="Wortman J."/>
            <person name="Dyer P.S."/>
            <person name="Grigoriev I.V."/>
        </authorList>
    </citation>
    <scope>NUCLEOTIDE SEQUENCE [LARGE SCALE GENOMIC DNA]</scope>
    <source>
        <strain evidence="4">ATCC 16872 / CBS 172.66 / WB 5094</strain>
    </source>
</reference>
<dbReference type="STRING" id="690307.A0A1L9WY08"/>
<dbReference type="GO" id="GO:0001181">
    <property type="term" value="F:RNA polymerase I general transcription initiation factor activity"/>
    <property type="evidence" value="ECO:0007669"/>
    <property type="project" value="InterPro"/>
</dbReference>
<name>A0A1L9WY08_ASPA1</name>
<feature type="region of interest" description="Disordered" evidence="2">
    <location>
        <begin position="673"/>
        <end position="709"/>
    </location>
</feature>
<dbReference type="GO" id="GO:0001042">
    <property type="term" value="F:RNA polymerase I core binding"/>
    <property type="evidence" value="ECO:0007669"/>
    <property type="project" value="TreeGrafter"/>
</dbReference>
<feature type="compositionally biased region" description="Acidic residues" evidence="2">
    <location>
        <begin position="677"/>
        <end position="709"/>
    </location>
</feature>
<gene>
    <name evidence="3" type="ORF">ASPACDRAFT_117936</name>
</gene>
<dbReference type="PANTHER" id="PTHR12790">
    <property type="entry name" value="TRANSCRIPTION INITIATION FACTOR IA RRN3"/>
    <property type="match status" value="1"/>
</dbReference>
<evidence type="ECO:0008006" key="5">
    <source>
        <dbReference type="Google" id="ProtNLM"/>
    </source>
</evidence>
<protein>
    <recommendedName>
        <fullName evidence="5">RNA polymerase I-specific transcription initiation factor RRN3</fullName>
    </recommendedName>
</protein>
<dbReference type="GO" id="GO:0005634">
    <property type="term" value="C:nucleus"/>
    <property type="evidence" value="ECO:0007669"/>
    <property type="project" value="TreeGrafter"/>
</dbReference>
<dbReference type="GO" id="GO:0006361">
    <property type="term" value="P:transcription initiation at RNA polymerase I promoter"/>
    <property type="evidence" value="ECO:0007669"/>
    <property type="project" value="InterPro"/>
</dbReference>
<dbReference type="RefSeq" id="XP_020057456.1">
    <property type="nucleotide sequence ID" value="XM_020196108.1"/>
</dbReference>
<evidence type="ECO:0000256" key="2">
    <source>
        <dbReference type="SAM" id="MobiDB-lite"/>
    </source>
</evidence>
<dbReference type="Proteomes" id="UP000184546">
    <property type="component" value="Unassembled WGS sequence"/>
</dbReference>
<feature type="compositionally biased region" description="Acidic residues" evidence="2">
    <location>
        <begin position="344"/>
        <end position="364"/>
    </location>
</feature>
<dbReference type="PANTHER" id="PTHR12790:SF0">
    <property type="entry name" value="RNA POLYMERASE I-SPECIFIC TRANSCRIPTION INITIATION FACTOR RRN3-RELATED"/>
    <property type="match status" value="1"/>
</dbReference>
<sequence length="709" mass="80166">MVGSIATASRRPLTNPSKMLAKASPVPILKTPKRENSVIGIKRRMEDDDLSLSPSSSLTSEAEFNPSPRKRARVKFEPEVEMRELSYYERAPERESKPEKSASVVREEVRRAIQRHVSGTDSEAYDRIKELFSVDPRRPDEDHILLSDVPTPTSLRYHLMGLSSNVAALDRSCNGLVQAVLNSVWLGRDESYIKLYIRFLGNLAAAQGIYLGPVLKMLVNYMGELPKDTGKVPGYVPVPGSEIYMRVHMALRYVMQLIPSGSGSLSPILSVHFPFDTDSAKANIAYTSNLLKISSYTPELQADILALITEKVVKIDVQIQVDLEEIEDEVGEDVLRGVSPEAIMADEEEDDDDDDASVLSDESVDDDSQRIKTVRDNILKLDGMIDLLFEYYAPAFASGSFQDKENALELLLSHFQTIILPNHRSRHTQFLLFHYSQTSPELAERFASTCIHTMTNRRQPAILRQSAVAYLASLVARGAHISGEMARDVFDLLGAELTSFRNEFEDTCRGPDPRRYGLFYSISQALLYIFCFRWRDLTTAAVEGDTPEQVEELEPEDILFPPSVKEVLRQTIYSKLNPLKVCSPAIVTQFARMSQHFNLMYVYSILETNKRVRISTYRSLSALADPRFHQVEREIRAGDDIGYQADSYFPFDPYQLPRSRRWLEGDYVEWRGIPGLDNEEDDEDDSEADDDEDVSDDDLSVGTETDDDM</sequence>
<dbReference type="GeneID" id="30969922"/>
<evidence type="ECO:0000256" key="1">
    <source>
        <dbReference type="ARBA" id="ARBA00010098"/>
    </source>
</evidence>
<dbReference type="EMBL" id="KV878975">
    <property type="protein sequence ID" value="OJK01117.1"/>
    <property type="molecule type" value="Genomic_DNA"/>
</dbReference>
<dbReference type="OMA" id="VCSPAIV"/>
<feature type="region of interest" description="Disordered" evidence="2">
    <location>
        <begin position="343"/>
        <end position="364"/>
    </location>
</feature>
<dbReference type="AlphaFoldDB" id="A0A1L9WY08"/>
<evidence type="ECO:0000313" key="4">
    <source>
        <dbReference type="Proteomes" id="UP000184546"/>
    </source>
</evidence>
<dbReference type="InterPro" id="IPR007991">
    <property type="entry name" value="RNA_pol_I_trans_ini_fac_RRN3"/>
</dbReference>
<evidence type="ECO:0000313" key="3">
    <source>
        <dbReference type="EMBL" id="OJK01117.1"/>
    </source>
</evidence>
<proteinExistence type="inferred from homology"/>
<dbReference type="VEuPathDB" id="FungiDB:ASPACDRAFT_117936"/>